<dbReference type="PANTHER" id="PTHR35176">
    <property type="entry name" value="HEME OXYGENASE HI_0854-RELATED"/>
    <property type="match status" value="1"/>
</dbReference>
<accession>A0ABW2KPD3</accession>
<keyword evidence="1 3" id="KW-0560">Oxidoreductase</keyword>
<reference evidence="4" key="1">
    <citation type="journal article" date="2019" name="Int. J. Syst. Evol. Microbiol.">
        <title>The Global Catalogue of Microorganisms (GCM) 10K type strain sequencing project: providing services to taxonomists for standard genome sequencing and annotation.</title>
        <authorList>
            <consortium name="The Broad Institute Genomics Platform"/>
            <consortium name="The Broad Institute Genome Sequencing Center for Infectious Disease"/>
            <person name="Wu L."/>
            <person name="Ma J."/>
        </authorList>
    </citation>
    <scope>NUCLEOTIDE SEQUENCE [LARGE SCALE GENOMIC DNA]</scope>
    <source>
        <strain evidence="4">CGMCC 4.7382</strain>
    </source>
</reference>
<evidence type="ECO:0000313" key="3">
    <source>
        <dbReference type="EMBL" id="MFC7331146.1"/>
    </source>
</evidence>
<gene>
    <name evidence="3" type="ORF">ACFQRF_25745</name>
</gene>
<protein>
    <submittedName>
        <fullName evidence="3">PPOX class F420-dependent oxidoreductase</fullName>
        <ecNumber evidence="3">1.-.-.-</ecNumber>
    </submittedName>
</protein>
<dbReference type="PANTHER" id="PTHR35176:SF6">
    <property type="entry name" value="HEME OXYGENASE HI_0854-RELATED"/>
    <property type="match status" value="1"/>
</dbReference>
<dbReference type="RefSeq" id="WP_379873797.1">
    <property type="nucleotide sequence ID" value="NZ_JBHTBH010000016.1"/>
</dbReference>
<dbReference type="EMBL" id="JBHTBH010000016">
    <property type="protein sequence ID" value="MFC7331146.1"/>
    <property type="molecule type" value="Genomic_DNA"/>
</dbReference>
<organism evidence="3 4">
    <name type="scientific">Marinactinospora rubrisoli</name>
    <dbReference type="NCBI Taxonomy" id="2715399"/>
    <lineage>
        <taxon>Bacteria</taxon>
        <taxon>Bacillati</taxon>
        <taxon>Actinomycetota</taxon>
        <taxon>Actinomycetes</taxon>
        <taxon>Streptosporangiales</taxon>
        <taxon>Nocardiopsidaceae</taxon>
        <taxon>Marinactinospora</taxon>
    </lineage>
</organism>
<feature type="domain" description="Pyridoxamine 5'-phosphate oxidase N-terminal" evidence="2">
    <location>
        <begin position="6"/>
        <end position="125"/>
    </location>
</feature>
<sequence>MSTLPEQRAGILSKRAFAHVATLGPRGEPQSSPVWVDWDGEFVRFSQTTGRQKYRNLRREPRIALSVHDPDEPYRYLEIRGTVDRIEDDTDRSFINGLARKYLGEDVYPWDGPDARRVVVYVRPEHTTWQ</sequence>
<name>A0ABW2KPD3_9ACTN</name>
<dbReference type="NCBIfam" id="TIGR03618">
    <property type="entry name" value="Rv1155_F420"/>
    <property type="match status" value="1"/>
</dbReference>
<evidence type="ECO:0000256" key="1">
    <source>
        <dbReference type="ARBA" id="ARBA00023002"/>
    </source>
</evidence>
<evidence type="ECO:0000259" key="2">
    <source>
        <dbReference type="Pfam" id="PF01243"/>
    </source>
</evidence>
<dbReference type="InterPro" id="IPR052019">
    <property type="entry name" value="F420H2_bilvrd_red/Heme_oxyg"/>
</dbReference>
<evidence type="ECO:0000313" key="4">
    <source>
        <dbReference type="Proteomes" id="UP001596540"/>
    </source>
</evidence>
<dbReference type="Pfam" id="PF01243">
    <property type="entry name" value="PNPOx_N"/>
    <property type="match status" value="1"/>
</dbReference>
<dbReference type="InterPro" id="IPR019920">
    <property type="entry name" value="F420-binding_dom_put"/>
</dbReference>
<dbReference type="InterPro" id="IPR011576">
    <property type="entry name" value="Pyridox_Oxase_N"/>
</dbReference>
<proteinExistence type="predicted"/>
<dbReference type="EC" id="1.-.-.-" evidence="3"/>
<keyword evidence="4" id="KW-1185">Reference proteome</keyword>
<dbReference type="GO" id="GO:0016491">
    <property type="term" value="F:oxidoreductase activity"/>
    <property type="evidence" value="ECO:0007669"/>
    <property type="project" value="UniProtKB-KW"/>
</dbReference>
<dbReference type="Proteomes" id="UP001596540">
    <property type="component" value="Unassembled WGS sequence"/>
</dbReference>
<dbReference type="Gene3D" id="2.30.110.10">
    <property type="entry name" value="Electron Transport, Fmn-binding Protein, Chain A"/>
    <property type="match status" value="1"/>
</dbReference>
<dbReference type="InterPro" id="IPR012349">
    <property type="entry name" value="Split_barrel_FMN-bd"/>
</dbReference>
<comment type="caution">
    <text evidence="3">The sequence shown here is derived from an EMBL/GenBank/DDBJ whole genome shotgun (WGS) entry which is preliminary data.</text>
</comment>
<dbReference type="SUPFAM" id="SSF50475">
    <property type="entry name" value="FMN-binding split barrel"/>
    <property type="match status" value="1"/>
</dbReference>